<evidence type="ECO:0000256" key="10">
    <source>
        <dbReference type="SAM" id="MobiDB-lite"/>
    </source>
</evidence>
<dbReference type="GO" id="GO:0051607">
    <property type="term" value="P:defense response to virus"/>
    <property type="evidence" value="ECO:0007669"/>
    <property type="project" value="UniProtKB-KW"/>
</dbReference>
<feature type="domain" description="Helicase ATP-binding" evidence="11">
    <location>
        <begin position="261"/>
        <end position="460"/>
    </location>
</feature>
<evidence type="ECO:0000256" key="3">
    <source>
        <dbReference type="ARBA" id="ARBA00022722"/>
    </source>
</evidence>
<dbReference type="Pfam" id="PF22590">
    <property type="entry name" value="Cas3-like_C_2"/>
    <property type="match status" value="1"/>
</dbReference>
<keyword evidence="8" id="KW-0067">ATP-binding</keyword>
<evidence type="ECO:0000259" key="12">
    <source>
        <dbReference type="PROSITE" id="PS51643"/>
    </source>
</evidence>
<dbReference type="PROSITE" id="PS51192">
    <property type="entry name" value="HELICASE_ATP_BIND_1"/>
    <property type="match status" value="1"/>
</dbReference>
<dbReference type="NCBIfam" id="TIGR01596">
    <property type="entry name" value="cas3_HD"/>
    <property type="match status" value="1"/>
</dbReference>
<dbReference type="GO" id="GO:0004386">
    <property type="term" value="F:helicase activity"/>
    <property type="evidence" value="ECO:0007669"/>
    <property type="project" value="UniProtKB-KW"/>
</dbReference>
<dbReference type="AlphaFoldDB" id="A0ABD8B3T8"/>
<comment type="similarity">
    <text evidence="2">In the central section; belongs to the CRISPR-associated helicase Cas3 family.</text>
</comment>
<evidence type="ECO:0000256" key="8">
    <source>
        <dbReference type="ARBA" id="ARBA00022840"/>
    </source>
</evidence>
<dbReference type="NCBIfam" id="TIGR01587">
    <property type="entry name" value="cas3_core"/>
    <property type="match status" value="1"/>
</dbReference>
<geneLocation type="plasmid" evidence="13 14">
    <name>pY5S7-1</name>
</geneLocation>
<evidence type="ECO:0000256" key="6">
    <source>
        <dbReference type="ARBA" id="ARBA00022801"/>
    </source>
</evidence>
<dbReference type="SMART" id="SM00471">
    <property type="entry name" value="HDc"/>
    <property type="match status" value="1"/>
</dbReference>
<dbReference type="Gene3D" id="3.40.50.300">
    <property type="entry name" value="P-loop containing nucleotide triphosphate hydrolases"/>
    <property type="match status" value="2"/>
</dbReference>
<dbReference type="GO" id="GO:0016787">
    <property type="term" value="F:hydrolase activity"/>
    <property type="evidence" value="ECO:0007669"/>
    <property type="project" value="UniProtKB-KW"/>
</dbReference>
<dbReference type="Pfam" id="PF18019">
    <property type="entry name" value="Cas3_HD"/>
    <property type="match status" value="1"/>
</dbReference>
<evidence type="ECO:0000313" key="13">
    <source>
        <dbReference type="EMBL" id="WWP24034.1"/>
    </source>
</evidence>
<dbReference type="Gene3D" id="1.10.3210.30">
    <property type="match status" value="1"/>
</dbReference>
<dbReference type="SUPFAM" id="SSF109604">
    <property type="entry name" value="HD-domain/PDEase-like"/>
    <property type="match status" value="1"/>
</dbReference>
<dbReference type="RefSeq" id="WP_338709155.1">
    <property type="nucleotide sequence ID" value="NZ_CP145893.1"/>
</dbReference>
<dbReference type="SMART" id="SM00487">
    <property type="entry name" value="DEXDc"/>
    <property type="match status" value="1"/>
</dbReference>
<sequence>MTYIAHIRDKDWAIQTVIVHLLEVSRASGRAGAKMDVKHLAELAGLLHDMGKFTDEFKNYIQLAVAQSDQAPRRGSVDHSTAGGRLLHQRYGGPDQKVPSRMTAEWLANCIVSHHQGLRDYVSPDRESPYLKRVQNNDLPHYEQAKQQFHQHVTTEELDHLFAKAIEEWKNFYRKAKHHGLPLITGSLMTKYIFSCLIDADRSNTREFEENEPPAEVPDYKPFFQKSYDALMNHLHQISLNSDSTNPIQALRQEMSDHCEQFAFRESGIYSLSIPTGGGKTLASMRYALRHALEHGKQRIIYVVPYTTIIEQNAAEIRRILLGEDDEEGMILEHHSNVVDNQDDERQDDEDGERYDMKRKQLKLARDHWDRPIIFTTMVQFLNTFYAKGTRNVRRLHQLSNAVIVFDEVQSVPVYCISLFNEALNFLHIFGKSSLLLCTATQPALHEVPQKLQLSNDGEIVSDLRNVGDAFRRVDIHDLTSQAPAGWVAEELAAFVQEQMDKVDSVLVILNTKSAVCKLYRELNESAWVEAENIRLVHLSTNMCAAHRKEMLAGLIAGLKDGERVICVSTQLIEAGVDISFQCVIRSLAGLDSIAQAAGRCNRHREVPLRDVYIIRSADENLKHLREIKLGAEMTERVLREFGDDPEAFGGSLLSAEAMTCYFRYYYHGIGEKVHYPVPKLEQNLFDLMNRNAYNIDGYKLKHGHVPELVNKSAIATVEKYFEVITLKATPVIVPYDEIGRGLIADLNGQLGPGDLSDLLRQAQQYTVNVYEHEMKILSQNDEIISLLNGQAFALRDTAYSKKFGMHLEGNGEWESLVF</sequence>
<dbReference type="InterPro" id="IPR006483">
    <property type="entry name" value="CRISPR-assoc_Cas3_HD"/>
</dbReference>
<dbReference type="PROSITE" id="PS51643">
    <property type="entry name" value="HD_CAS3"/>
    <property type="match status" value="1"/>
</dbReference>
<dbReference type="InterPro" id="IPR003607">
    <property type="entry name" value="HD/PDEase_dom"/>
</dbReference>
<feature type="domain" description="HD Cas3-type" evidence="12">
    <location>
        <begin position="10"/>
        <end position="203"/>
    </location>
</feature>
<dbReference type="InterPro" id="IPR001650">
    <property type="entry name" value="Helicase_C-like"/>
</dbReference>
<dbReference type="InterPro" id="IPR038257">
    <property type="entry name" value="CRISPR-assoc_Cas3_HD_sf"/>
</dbReference>
<dbReference type="GO" id="GO:0046872">
    <property type="term" value="F:metal ion binding"/>
    <property type="evidence" value="ECO:0007669"/>
    <property type="project" value="UniProtKB-KW"/>
</dbReference>
<evidence type="ECO:0000313" key="14">
    <source>
        <dbReference type="Proteomes" id="UP001364764"/>
    </source>
</evidence>
<organism evidence="13 14">
    <name type="scientific">Paenibacillus amylolyticus</name>
    <dbReference type="NCBI Taxonomy" id="1451"/>
    <lineage>
        <taxon>Bacteria</taxon>
        <taxon>Bacillati</taxon>
        <taxon>Bacillota</taxon>
        <taxon>Bacilli</taxon>
        <taxon>Bacillales</taxon>
        <taxon>Paenibacillaceae</taxon>
        <taxon>Paenibacillus</taxon>
    </lineage>
</organism>
<dbReference type="CDD" id="cd09641">
    <property type="entry name" value="Cas3''_I"/>
    <property type="match status" value="1"/>
</dbReference>
<accession>A0ABD8B3T8</accession>
<dbReference type="GO" id="GO:0004518">
    <property type="term" value="F:nuclease activity"/>
    <property type="evidence" value="ECO:0007669"/>
    <property type="project" value="UniProtKB-KW"/>
</dbReference>
<dbReference type="GeneID" id="93479943"/>
<comment type="similarity">
    <text evidence="1">In the N-terminal section; belongs to the CRISPR-associated nuclease Cas3-HD family.</text>
</comment>
<evidence type="ECO:0000256" key="5">
    <source>
        <dbReference type="ARBA" id="ARBA00022741"/>
    </source>
</evidence>
<dbReference type="Pfam" id="PF04851">
    <property type="entry name" value="ResIII"/>
    <property type="match status" value="1"/>
</dbReference>
<keyword evidence="13" id="KW-0614">Plasmid</keyword>
<name>A0ABD8B3T8_PAEAM</name>
<evidence type="ECO:0000256" key="2">
    <source>
        <dbReference type="ARBA" id="ARBA00009046"/>
    </source>
</evidence>
<dbReference type="SMART" id="SM00490">
    <property type="entry name" value="HELICc"/>
    <property type="match status" value="1"/>
</dbReference>
<dbReference type="SUPFAM" id="SSF52540">
    <property type="entry name" value="P-loop containing nucleoside triphosphate hydrolases"/>
    <property type="match status" value="1"/>
</dbReference>
<keyword evidence="4" id="KW-0479">Metal-binding</keyword>
<proteinExistence type="inferred from homology"/>
<keyword evidence="9" id="KW-0051">Antiviral defense</keyword>
<keyword evidence="5" id="KW-0547">Nucleotide-binding</keyword>
<dbReference type="CDD" id="cd17930">
    <property type="entry name" value="DEXHc_cas3"/>
    <property type="match status" value="1"/>
</dbReference>
<dbReference type="InterPro" id="IPR054712">
    <property type="entry name" value="Cas3-like_dom"/>
</dbReference>
<dbReference type="Proteomes" id="UP001364764">
    <property type="component" value="Plasmid pY5S7-1"/>
</dbReference>
<keyword evidence="6" id="KW-0378">Hydrolase</keyword>
<evidence type="ECO:0000256" key="9">
    <source>
        <dbReference type="ARBA" id="ARBA00023118"/>
    </source>
</evidence>
<evidence type="ECO:0000256" key="1">
    <source>
        <dbReference type="ARBA" id="ARBA00006847"/>
    </source>
</evidence>
<dbReference type="InterPro" id="IPR014001">
    <property type="entry name" value="Helicase_ATP-bd"/>
</dbReference>
<protein>
    <submittedName>
        <fullName evidence="13">CRISPR-associated helicase Cas3</fullName>
    </submittedName>
</protein>
<dbReference type="InterPro" id="IPR006935">
    <property type="entry name" value="Helicase/UvrB_N"/>
</dbReference>
<feature type="region of interest" description="Disordered" evidence="10">
    <location>
        <begin position="71"/>
        <end position="95"/>
    </location>
</feature>
<dbReference type="InterPro" id="IPR027417">
    <property type="entry name" value="P-loop_NTPase"/>
</dbReference>
<dbReference type="GO" id="GO:0005524">
    <property type="term" value="F:ATP binding"/>
    <property type="evidence" value="ECO:0007669"/>
    <property type="project" value="UniProtKB-KW"/>
</dbReference>
<evidence type="ECO:0000256" key="4">
    <source>
        <dbReference type="ARBA" id="ARBA00022723"/>
    </source>
</evidence>
<gene>
    <name evidence="13" type="primary">cas3</name>
    <name evidence="13" type="ORF">V6668_30720</name>
</gene>
<reference evidence="13 14" key="1">
    <citation type="submission" date="2024-02" db="EMBL/GenBank/DDBJ databases">
        <title>Complete sequences of two Paenibacillus sp. strains and one Lysinibacillus strain isolated from the environment on STAA medium highlight biotechnological potential.</title>
        <authorList>
            <person name="Attere S.A."/>
            <person name="Piche L.C."/>
            <person name="Intertaglia L."/>
            <person name="Lami R."/>
            <person name="Charette S.J."/>
            <person name="Vincent A.T."/>
        </authorList>
    </citation>
    <scope>NUCLEOTIDE SEQUENCE [LARGE SCALE GENOMIC DNA]</scope>
    <source>
        <strain evidence="13 14">Y5S-7</strain>
        <plasmid evidence="13 14">pY5S7-1</plasmid>
    </source>
</reference>
<keyword evidence="3" id="KW-0540">Nuclease</keyword>
<evidence type="ECO:0000256" key="7">
    <source>
        <dbReference type="ARBA" id="ARBA00022806"/>
    </source>
</evidence>
<dbReference type="InterPro" id="IPR006474">
    <property type="entry name" value="Helicase_Cas3_CRISPR-ass_core"/>
</dbReference>
<dbReference type="EMBL" id="CP145893">
    <property type="protein sequence ID" value="WWP24034.1"/>
    <property type="molecule type" value="Genomic_DNA"/>
</dbReference>
<keyword evidence="7" id="KW-0347">Helicase</keyword>
<evidence type="ECO:0000259" key="11">
    <source>
        <dbReference type="PROSITE" id="PS51192"/>
    </source>
</evidence>